<keyword evidence="6 11" id="KW-0547">Nucleotide-binding</keyword>
<organism evidence="12 13">
    <name type="scientific">Luteolibacter pohnpeiensis</name>
    <dbReference type="NCBI Taxonomy" id="454153"/>
    <lineage>
        <taxon>Bacteria</taxon>
        <taxon>Pseudomonadati</taxon>
        <taxon>Verrucomicrobiota</taxon>
        <taxon>Verrucomicrobiia</taxon>
        <taxon>Verrucomicrobiales</taxon>
        <taxon>Verrucomicrobiaceae</taxon>
        <taxon>Luteolibacter</taxon>
    </lineage>
</organism>
<feature type="binding site" evidence="11">
    <location>
        <position position="88"/>
    </location>
    <ligand>
        <name>substrate</name>
    </ligand>
</feature>
<dbReference type="CDD" id="cd00464">
    <property type="entry name" value="SK"/>
    <property type="match status" value="1"/>
</dbReference>
<dbReference type="GO" id="GO:0005524">
    <property type="term" value="F:ATP binding"/>
    <property type="evidence" value="ECO:0007669"/>
    <property type="project" value="UniProtKB-UniRule"/>
</dbReference>
<keyword evidence="11" id="KW-0460">Magnesium</keyword>
<comment type="catalytic activity">
    <reaction evidence="10 11">
        <text>shikimate + ATP = 3-phosphoshikimate + ADP + H(+)</text>
        <dbReference type="Rhea" id="RHEA:13121"/>
        <dbReference type="ChEBI" id="CHEBI:15378"/>
        <dbReference type="ChEBI" id="CHEBI:30616"/>
        <dbReference type="ChEBI" id="CHEBI:36208"/>
        <dbReference type="ChEBI" id="CHEBI:145989"/>
        <dbReference type="ChEBI" id="CHEBI:456216"/>
        <dbReference type="EC" id="2.7.1.71"/>
    </reaction>
</comment>
<keyword evidence="9 11" id="KW-0057">Aromatic amino acid biosynthesis</keyword>
<evidence type="ECO:0000256" key="3">
    <source>
        <dbReference type="ARBA" id="ARBA00012154"/>
    </source>
</evidence>
<dbReference type="InterPro" id="IPR031322">
    <property type="entry name" value="Shikimate/glucono_kinase"/>
</dbReference>
<keyword evidence="8 11" id="KW-0067">ATP-binding</keyword>
<evidence type="ECO:0000256" key="6">
    <source>
        <dbReference type="ARBA" id="ARBA00022741"/>
    </source>
</evidence>
<feature type="binding site" evidence="11">
    <location>
        <position position="64"/>
    </location>
    <ligand>
        <name>substrate</name>
    </ligand>
</feature>
<evidence type="ECO:0000256" key="11">
    <source>
        <dbReference type="HAMAP-Rule" id="MF_00109"/>
    </source>
</evidence>
<dbReference type="GO" id="GO:0008652">
    <property type="term" value="P:amino acid biosynthetic process"/>
    <property type="evidence" value="ECO:0007669"/>
    <property type="project" value="UniProtKB-KW"/>
</dbReference>
<dbReference type="GO" id="GO:0000287">
    <property type="term" value="F:magnesium ion binding"/>
    <property type="evidence" value="ECO:0007669"/>
    <property type="project" value="UniProtKB-UniRule"/>
</dbReference>
<dbReference type="GO" id="GO:0005829">
    <property type="term" value="C:cytosol"/>
    <property type="evidence" value="ECO:0007669"/>
    <property type="project" value="TreeGrafter"/>
</dbReference>
<dbReference type="EMBL" id="JAENIJ010000014">
    <property type="protein sequence ID" value="MBK1882790.1"/>
    <property type="molecule type" value="Genomic_DNA"/>
</dbReference>
<evidence type="ECO:0000256" key="4">
    <source>
        <dbReference type="ARBA" id="ARBA00022605"/>
    </source>
</evidence>
<feature type="binding site" evidence="11">
    <location>
        <position position="126"/>
    </location>
    <ligand>
        <name>ATP</name>
        <dbReference type="ChEBI" id="CHEBI:30616"/>
    </ligand>
</feature>
<comment type="cofactor">
    <cofactor evidence="11">
        <name>Mg(2+)</name>
        <dbReference type="ChEBI" id="CHEBI:18420"/>
    </cofactor>
    <text evidence="11">Binds 1 Mg(2+) ion per subunit.</text>
</comment>
<evidence type="ECO:0000313" key="13">
    <source>
        <dbReference type="Proteomes" id="UP000603141"/>
    </source>
</evidence>
<keyword evidence="5 11" id="KW-0808">Transferase</keyword>
<dbReference type="PANTHER" id="PTHR21087">
    <property type="entry name" value="SHIKIMATE KINASE"/>
    <property type="match status" value="1"/>
</dbReference>
<dbReference type="InterPro" id="IPR027417">
    <property type="entry name" value="P-loop_NTPase"/>
</dbReference>
<feature type="binding site" evidence="11">
    <location>
        <begin position="18"/>
        <end position="23"/>
    </location>
    <ligand>
        <name>ATP</name>
        <dbReference type="ChEBI" id="CHEBI:30616"/>
    </ligand>
</feature>
<comment type="function">
    <text evidence="11">Catalyzes the specific phosphorylation of the 3-hydroxyl group of shikimic acid using ATP as a cosubstrate.</text>
</comment>
<keyword evidence="7 11" id="KW-0418">Kinase</keyword>
<comment type="similarity">
    <text evidence="2 11">Belongs to the shikimate kinase family.</text>
</comment>
<comment type="pathway">
    <text evidence="1 11">Metabolic intermediate biosynthesis; chorismate biosynthesis; chorismate from D-erythrose 4-phosphate and phosphoenolpyruvate: step 5/7.</text>
</comment>
<protein>
    <recommendedName>
        <fullName evidence="3 11">Shikimate kinase</fullName>
        <shortName evidence="11">SK</shortName>
        <ecNumber evidence="3 11">2.7.1.71</ecNumber>
    </recommendedName>
</protein>
<dbReference type="InterPro" id="IPR023000">
    <property type="entry name" value="Shikimate_kinase_CS"/>
</dbReference>
<feature type="binding site" evidence="11">
    <location>
        <position position="40"/>
    </location>
    <ligand>
        <name>substrate</name>
    </ligand>
</feature>
<dbReference type="Gene3D" id="3.40.50.300">
    <property type="entry name" value="P-loop containing nucleotide triphosphate hydrolases"/>
    <property type="match status" value="1"/>
</dbReference>
<dbReference type="SUPFAM" id="SSF52540">
    <property type="entry name" value="P-loop containing nucleoside triphosphate hydrolases"/>
    <property type="match status" value="1"/>
</dbReference>
<evidence type="ECO:0000256" key="9">
    <source>
        <dbReference type="ARBA" id="ARBA00023141"/>
    </source>
</evidence>
<evidence type="ECO:0000256" key="2">
    <source>
        <dbReference type="ARBA" id="ARBA00006997"/>
    </source>
</evidence>
<reference evidence="12" key="1">
    <citation type="submission" date="2021-01" db="EMBL/GenBank/DDBJ databases">
        <title>Modified the classification status of verrucomicrobia.</title>
        <authorList>
            <person name="Feng X."/>
        </authorList>
    </citation>
    <scope>NUCLEOTIDE SEQUENCE</scope>
    <source>
        <strain evidence="12">KCTC 22041</strain>
    </source>
</reference>
<evidence type="ECO:0000256" key="7">
    <source>
        <dbReference type="ARBA" id="ARBA00022777"/>
    </source>
</evidence>
<name>A0A934S430_9BACT</name>
<gene>
    <name evidence="11" type="primary">aroK</name>
    <name evidence="12" type="ORF">JIN85_10210</name>
</gene>
<proteinExistence type="inferred from homology"/>
<dbReference type="Proteomes" id="UP000603141">
    <property type="component" value="Unassembled WGS sequence"/>
</dbReference>
<evidence type="ECO:0000256" key="1">
    <source>
        <dbReference type="ARBA" id="ARBA00004842"/>
    </source>
</evidence>
<evidence type="ECO:0000256" key="5">
    <source>
        <dbReference type="ARBA" id="ARBA00022679"/>
    </source>
</evidence>
<dbReference type="HAMAP" id="MF_00109">
    <property type="entry name" value="Shikimate_kinase"/>
    <property type="match status" value="1"/>
</dbReference>
<accession>A0A934S430</accession>
<evidence type="ECO:0000256" key="8">
    <source>
        <dbReference type="ARBA" id="ARBA00022840"/>
    </source>
</evidence>
<dbReference type="GO" id="GO:0009073">
    <property type="term" value="P:aromatic amino acid family biosynthetic process"/>
    <property type="evidence" value="ECO:0007669"/>
    <property type="project" value="UniProtKB-KW"/>
</dbReference>
<keyword evidence="11" id="KW-0963">Cytoplasm</keyword>
<comment type="subunit">
    <text evidence="11">Monomer.</text>
</comment>
<dbReference type="PROSITE" id="PS01128">
    <property type="entry name" value="SHIKIMATE_KINASE"/>
    <property type="match status" value="1"/>
</dbReference>
<feature type="binding site" evidence="11">
    <location>
        <position position="22"/>
    </location>
    <ligand>
        <name>Mg(2+)</name>
        <dbReference type="ChEBI" id="CHEBI:18420"/>
    </ligand>
</feature>
<dbReference type="PRINTS" id="PR01100">
    <property type="entry name" value="SHIKIMTKNASE"/>
</dbReference>
<keyword evidence="11" id="KW-0479">Metal-binding</keyword>
<dbReference type="GO" id="GO:0004765">
    <property type="term" value="F:shikimate kinase activity"/>
    <property type="evidence" value="ECO:0007669"/>
    <property type="project" value="UniProtKB-UniRule"/>
</dbReference>
<dbReference type="GO" id="GO:0009423">
    <property type="term" value="P:chorismate biosynthetic process"/>
    <property type="evidence" value="ECO:0007669"/>
    <property type="project" value="UniProtKB-UniRule"/>
</dbReference>
<evidence type="ECO:0000313" key="12">
    <source>
        <dbReference type="EMBL" id="MBK1882790.1"/>
    </source>
</evidence>
<dbReference type="AlphaFoldDB" id="A0A934S430"/>
<dbReference type="PANTHER" id="PTHR21087:SF16">
    <property type="entry name" value="SHIKIMATE KINASE 1, CHLOROPLASTIC"/>
    <property type="match status" value="1"/>
</dbReference>
<comment type="caution">
    <text evidence="12">The sequence shown here is derived from an EMBL/GenBank/DDBJ whole genome shotgun (WGS) entry which is preliminary data.</text>
</comment>
<comment type="subcellular location">
    <subcellularLocation>
        <location evidence="11">Cytoplasm</location>
    </subcellularLocation>
</comment>
<dbReference type="RefSeq" id="WP_200270282.1">
    <property type="nucleotide sequence ID" value="NZ_JAENIJ010000014.1"/>
</dbReference>
<dbReference type="InterPro" id="IPR000623">
    <property type="entry name" value="Shikimate_kinase/TSH1"/>
</dbReference>
<dbReference type="EC" id="2.7.1.71" evidence="3 11"/>
<evidence type="ECO:0000256" key="10">
    <source>
        <dbReference type="ARBA" id="ARBA00048567"/>
    </source>
</evidence>
<comment type="caution">
    <text evidence="11">Lacks conserved residue(s) required for the propagation of feature annotation.</text>
</comment>
<keyword evidence="13" id="KW-1185">Reference proteome</keyword>
<sequence length="182" mass="20457">MTESGKTPKNIVLIGFMGSGKTTVGRELHHRLGYSLVDMDAVIEQREGRPIAKIFEEKGEAAFRSMESQLLHEMAEIDDSRRIISTGGGVVTQERNRALLRQLGYVVWLHAPIETILERTSRNRDRPLLNGPDAAERARVLLEQRKPWYAQSAHLKVDTAGLDSAEVATGILESARYFFTRI</sequence>
<keyword evidence="4 11" id="KW-0028">Amino-acid biosynthesis</keyword>
<feature type="binding site" evidence="11">
    <location>
        <position position="145"/>
    </location>
    <ligand>
        <name>substrate</name>
    </ligand>
</feature>
<dbReference type="Pfam" id="PF01202">
    <property type="entry name" value="SKI"/>
    <property type="match status" value="1"/>
</dbReference>